<dbReference type="Proteomes" id="UP001139700">
    <property type="component" value="Unassembled WGS sequence"/>
</dbReference>
<dbReference type="EMBL" id="JAJTTA010000002">
    <property type="protein sequence ID" value="MCF0040377.1"/>
    <property type="molecule type" value="Genomic_DNA"/>
</dbReference>
<dbReference type="PROSITE" id="PS51257">
    <property type="entry name" value="PROKAR_LIPOPROTEIN"/>
    <property type="match status" value="1"/>
</dbReference>
<comment type="caution">
    <text evidence="1">The sequence shown here is derived from an EMBL/GenBank/DDBJ whole genome shotgun (WGS) entry which is preliminary data.</text>
</comment>
<name>A0A9X1PBS8_9BACT</name>
<keyword evidence="2" id="KW-1185">Reference proteome</keyword>
<organism evidence="1 2">
    <name type="scientific">Dyadobacter fanqingshengii</name>
    <dbReference type="NCBI Taxonomy" id="2906443"/>
    <lineage>
        <taxon>Bacteria</taxon>
        <taxon>Pseudomonadati</taxon>
        <taxon>Bacteroidota</taxon>
        <taxon>Cytophagia</taxon>
        <taxon>Cytophagales</taxon>
        <taxon>Spirosomataceae</taxon>
        <taxon>Dyadobacter</taxon>
    </lineage>
</organism>
<accession>A0A9X1PBS8</accession>
<gene>
    <name evidence="1" type="ORF">LXM24_09800</name>
</gene>
<proteinExistence type="predicted"/>
<sequence length="141" mass="16002">MKIIKQTILLVIIGLSFCSCKDLFGDDEHDKRVVFGLENKDETVFSKIELFTKKDSSGTLKYGYFASMIDSNYTNDVLPTKELPSLGIPFRNLKGLDNGTFEIRATKPDSSKLIKEFGFINGDQTQKKFYLELTNDQITVK</sequence>
<evidence type="ECO:0000313" key="2">
    <source>
        <dbReference type="Proteomes" id="UP001139700"/>
    </source>
</evidence>
<dbReference type="RefSeq" id="WP_234612836.1">
    <property type="nucleotide sequence ID" value="NZ_CP098806.1"/>
</dbReference>
<evidence type="ECO:0000313" key="1">
    <source>
        <dbReference type="EMBL" id="MCF0040377.1"/>
    </source>
</evidence>
<reference evidence="1" key="1">
    <citation type="submission" date="2021-12" db="EMBL/GenBank/DDBJ databases">
        <title>Novel species in genus Dyadobacter.</title>
        <authorList>
            <person name="Ma C."/>
        </authorList>
    </citation>
    <scope>NUCLEOTIDE SEQUENCE</scope>
    <source>
        <strain evidence="1">CY399</strain>
    </source>
</reference>
<dbReference type="AlphaFoldDB" id="A0A9X1PBS8"/>
<protein>
    <submittedName>
        <fullName evidence="1">Uncharacterized protein</fullName>
    </submittedName>
</protein>